<feature type="compositionally biased region" description="Basic and acidic residues" evidence="1">
    <location>
        <begin position="190"/>
        <end position="203"/>
    </location>
</feature>
<reference evidence="3" key="2">
    <citation type="submission" date="2025-08" db="UniProtKB">
        <authorList>
            <consortium name="RefSeq"/>
        </authorList>
    </citation>
    <scope>IDENTIFICATION</scope>
    <source>
        <tissue evidence="3">Leaf</tissue>
    </source>
</reference>
<feature type="compositionally biased region" description="Polar residues" evidence="1">
    <location>
        <begin position="168"/>
        <end position="180"/>
    </location>
</feature>
<proteinExistence type="predicted"/>
<evidence type="ECO:0000313" key="3">
    <source>
        <dbReference type="RefSeq" id="XP_009769733.1"/>
    </source>
</evidence>
<organism evidence="2 3">
    <name type="scientific">Nicotiana sylvestris</name>
    <name type="common">Wood tobacco</name>
    <name type="synonym">South American tobacco</name>
    <dbReference type="NCBI Taxonomy" id="4096"/>
    <lineage>
        <taxon>Eukaryota</taxon>
        <taxon>Viridiplantae</taxon>
        <taxon>Streptophyta</taxon>
        <taxon>Embryophyta</taxon>
        <taxon>Tracheophyta</taxon>
        <taxon>Spermatophyta</taxon>
        <taxon>Magnoliopsida</taxon>
        <taxon>eudicotyledons</taxon>
        <taxon>Gunneridae</taxon>
        <taxon>Pentapetalae</taxon>
        <taxon>asterids</taxon>
        <taxon>lamiids</taxon>
        <taxon>Solanales</taxon>
        <taxon>Solanaceae</taxon>
        <taxon>Nicotianoideae</taxon>
        <taxon>Nicotianeae</taxon>
        <taxon>Nicotiana</taxon>
    </lineage>
</organism>
<name>A0A1U7VTQ4_NICSY</name>
<dbReference type="Proteomes" id="UP000189701">
    <property type="component" value="Unplaced"/>
</dbReference>
<protein>
    <submittedName>
        <fullName evidence="3">Uncharacterized protein LOC104220545</fullName>
    </submittedName>
</protein>
<feature type="compositionally biased region" description="Polar residues" evidence="1">
    <location>
        <begin position="47"/>
        <end position="59"/>
    </location>
</feature>
<accession>A0A1U7VTQ4</accession>
<evidence type="ECO:0000313" key="2">
    <source>
        <dbReference type="Proteomes" id="UP000189701"/>
    </source>
</evidence>
<feature type="region of interest" description="Disordered" evidence="1">
    <location>
        <begin position="114"/>
        <end position="141"/>
    </location>
</feature>
<dbReference type="AlphaFoldDB" id="A0A1U7VTQ4"/>
<keyword evidence="2" id="KW-1185">Reference proteome</keyword>
<gene>
    <name evidence="3" type="primary">LOC104220545</name>
</gene>
<feature type="region of interest" description="Disordered" evidence="1">
    <location>
        <begin position="1"/>
        <end position="75"/>
    </location>
</feature>
<feature type="region of interest" description="Disordered" evidence="1">
    <location>
        <begin position="158"/>
        <end position="203"/>
    </location>
</feature>
<sequence>MGPRGRIGCPVKGRLGVNDSPPTIPGHSPSIGHGDTPPKQGVEITDYPSTTQGHRSTNCIGAPKGSGANDSPTTKLRHSLGIGHGYAPPKQRVEIIDYLSTTQGRKFTNCIVAPKGSGDNGSPPTIPGHSPGIDYDDAPPKQGVEITNYPSTRQEYDFSNYVGASKGSGINDSPPTTSGHSPDVVLGDTPSKKGVEINDYPSK</sequence>
<dbReference type="RefSeq" id="XP_009769733.1">
    <property type="nucleotide sequence ID" value="XM_009771431.1"/>
</dbReference>
<evidence type="ECO:0000256" key="1">
    <source>
        <dbReference type="SAM" id="MobiDB-lite"/>
    </source>
</evidence>
<reference evidence="2" key="1">
    <citation type="journal article" date="2013" name="Genome Biol.">
        <title>Reference genomes and transcriptomes of Nicotiana sylvestris and Nicotiana tomentosiformis.</title>
        <authorList>
            <person name="Sierro N."/>
            <person name="Battey J.N."/>
            <person name="Ouadi S."/>
            <person name="Bovet L."/>
            <person name="Goepfert S."/>
            <person name="Bakaher N."/>
            <person name="Peitsch M.C."/>
            <person name="Ivanov N.V."/>
        </authorList>
    </citation>
    <scope>NUCLEOTIDE SEQUENCE [LARGE SCALE GENOMIC DNA]</scope>
</reference>